<keyword evidence="5" id="KW-0804">Transcription</keyword>
<dbReference type="PROSITE" id="PS50110">
    <property type="entry name" value="RESPONSE_REGULATORY"/>
    <property type="match status" value="1"/>
</dbReference>
<dbReference type="GeneID" id="96954648"/>
<dbReference type="Pfam" id="PF08663">
    <property type="entry name" value="HalX"/>
    <property type="match status" value="1"/>
</dbReference>
<dbReference type="InterPro" id="IPR013971">
    <property type="entry name" value="HalX_domain"/>
</dbReference>
<dbReference type="Pfam" id="PF00072">
    <property type="entry name" value="Response_reg"/>
    <property type="match status" value="1"/>
</dbReference>
<gene>
    <name evidence="8" type="ORF">ACFQKE_13320</name>
</gene>
<feature type="domain" description="Response regulatory" evidence="7">
    <location>
        <begin position="8"/>
        <end position="117"/>
    </location>
</feature>
<keyword evidence="4" id="KW-0238">DNA-binding</keyword>
<dbReference type="Gene3D" id="3.40.50.2300">
    <property type="match status" value="1"/>
</dbReference>
<dbReference type="GO" id="GO:0000160">
    <property type="term" value="P:phosphorelay signal transduction system"/>
    <property type="evidence" value="ECO:0007669"/>
    <property type="project" value="UniProtKB-KW"/>
</dbReference>
<evidence type="ECO:0000256" key="3">
    <source>
        <dbReference type="ARBA" id="ARBA00023015"/>
    </source>
</evidence>
<keyword evidence="9" id="KW-1185">Reference proteome</keyword>
<dbReference type="GO" id="GO:0003677">
    <property type="term" value="F:DNA binding"/>
    <property type="evidence" value="ECO:0007669"/>
    <property type="project" value="UniProtKB-KW"/>
</dbReference>
<dbReference type="EMBL" id="JBHTAT010000001">
    <property type="protein sequence ID" value="MFC7256263.1"/>
    <property type="molecule type" value="Genomic_DNA"/>
</dbReference>
<dbReference type="PANTHER" id="PTHR48111">
    <property type="entry name" value="REGULATOR OF RPOS"/>
    <property type="match status" value="1"/>
</dbReference>
<name>A0ABD6A1S7_9EURY</name>
<sequence length="202" mass="22684">MTTTEGGTVLIVDDDRDVVRTYRRYLEGTYTVREAYDGDEALEELDEDVDVVLLDRLMPGVSGGEVLDRIRDRDLSVRVAMVTAVDPDFDILDMGFDDYITKPTGYDELRETIEALLDLNRHAEHVREYHSLLAKREALRDGKAAYELERSDAYADLEARIEALERTLESESQSYTDDARFVATLRAIDDSVPMGGGHDGGG</sequence>
<keyword evidence="3" id="KW-0805">Transcription regulation</keyword>
<keyword evidence="1 6" id="KW-0597">Phosphoprotein</keyword>
<evidence type="ECO:0000259" key="7">
    <source>
        <dbReference type="PROSITE" id="PS50110"/>
    </source>
</evidence>
<accession>A0ABD6A1S7</accession>
<dbReference type="PANTHER" id="PTHR48111:SF1">
    <property type="entry name" value="TWO-COMPONENT RESPONSE REGULATOR ORR33"/>
    <property type="match status" value="1"/>
</dbReference>
<evidence type="ECO:0000256" key="4">
    <source>
        <dbReference type="ARBA" id="ARBA00023125"/>
    </source>
</evidence>
<evidence type="ECO:0000256" key="2">
    <source>
        <dbReference type="ARBA" id="ARBA00023012"/>
    </source>
</evidence>
<dbReference type="InterPro" id="IPR039420">
    <property type="entry name" value="WalR-like"/>
</dbReference>
<comment type="caution">
    <text evidence="8">The sequence shown here is derived from an EMBL/GenBank/DDBJ whole genome shotgun (WGS) entry which is preliminary data.</text>
</comment>
<organism evidence="8 9">
    <name type="scientific">Haloplanus litoreus</name>
    <dbReference type="NCBI Taxonomy" id="767515"/>
    <lineage>
        <taxon>Archaea</taxon>
        <taxon>Methanobacteriati</taxon>
        <taxon>Methanobacteriota</taxon>
        <taxon>Stenosarchaea group</taxon>
        <taxon>Halobacteria</taxon>
        <taxon>Halobacteriales</taxon>
        <taxon>Haloferacaceae</taxon>
        <taxon>Haloplanus</taxon>
    </lineage>
</organism>
<dbReference type="SMART" id="SM00448">
    <property type="entry name" value="REC"/>
    <property type="match status" value="1"/>
</dbReference>
<dbReference type="Proteomes" id="UP001596434">
    <property type="component" value="Unassembled WGS sequence"/>
</dbReference>
<protein>
    <submittedName>
        <fullName evidence="8">Response regulator</fullName>
    </submittedName>
</protein>
<keyword evidence="2" id="KW-0902">Two-component regulatory system</keyword>
<dbReference type="InterPro" id="IPR001789">
    <property type="entry name" value="Sig_transdc_resp-reg_receiver"/>
</dbReference>
<proteinExistence type="predicted"/>
<dbReference type="InterPro" id="IPR011006">
    <property type="entry name" value="CheY-like_superfamily"/>
</dbReference>
<dbReference type="AlphaFoldDB" id="A0ABD6A1S7"/>
<evidence type="ECO:0000313" key="8">
    <source>
        <dbReference type="EMBL" id="MFC7256263.1"/>
    </source>
</evidence>
<reference evidence="8 9" key="1">
    <citation type="journal article" date="2019" name="Int. J. Syst. Evol. Microbiol.">
        <title>The Global Catalogue of Microorganisms (GCM) 10K type strain sequencing project: providing services to taxonomists for standard genome sequencing and annotation.</title>
        <authorList>
            <consortium name="The Broad Institute Genomics Platform"/>
            <consortium name="The Broad Institute Genome Sequencing Center for Infectious Disease"/>
            <person name="Wu L."/>
            <person name="Ma J."/>
        </authorList>
    </citation>
    <scope>NUCLEOTIDE SEQUENCE [LARGE SCALE GENOMIC DNA]</scope>
    <source>
        <strain evidence="8 9">GX21</strain>
    </source>
</reference>
<dbReference type="RefSeq" id="WP_379704906.1">
    <property type="nucleotide sequence ID" value="NZ_JBHTAT010000001.1"/>
</dbReference>
<dbReference type="SUPFAM" id="SSF52172">
    <property type="entry name" value="CheY-like"/>
    <property type="match status" value="1"/>
</dbReference>
<evidence type="ECO:0000256" key="6">
    <source>
        <dbReference type="PROSITE-ProRule" id="PRU00169"/>
    </source>
</evidence>
<feature type="modified residue" description="4-aspartylphosphate" evidence="6">
    <location>
        <position position="55"/>
    </location>
</feature>
<evidence type="ECO:0000256" key="5">
    <source>
        <dbReference type="ARBA" id="ARBA00023163"/>
    </source>
</evidence>
<dbReference type="CDD" id="cd17574">
    <property type="entry name" value="REC_OmpR"/>
    <property type="match status" value="1"/>
</dbReference>
<evidence type="ECO:0000256" key="1">
    <source>
        <dbReference type="ARBA" id="ARBA00022553"/>
    </source>
</evidence>
<evidence type="ECO:0000313" key="9">
    <source>
        <dbReference type="Proteomes" id="UP001596434"/>
    </source>
</evidence>